<evidence type="ECO:0000313" key="2">
    <source>
        <dbReference type="Proteomes" id="UP000886857"/>
    </source>
</evidence>
<sequence>MKCQKCDHEQDRPLETYDGRLWCVKCHAPLTGTAPAFAFTEESEAFYNLSEICFGDYLMKASQYVTLSGEPAKKEGVPTEELRELRDKAVEYCARSAAAGDPRAVVRMGYYLDRDYAETGRSAELRCKMAADHYKSVCCCADTVDRLPRKGGAVGMTEEEWQRLRLRAAALMMKMLASCPAGGIMQRAGYADLPALRKEIALATGVNVDIPARVQYIPDRTAEAEKVLRLCTSSSRAPLVAVFAMTAAELKKLFSEPFVTGMVPRVTMDLLLDDGSGLRVLGLREPQGIADAIAQVKGKGYLRVINTLGKHALGGYNVGRVRSLVRKDTAYTEDIILGTKGSCTLYDDDIMVQLGAGVRGMKAAADKLSEYIRSAGGNQ</sequence>
<name>A0A9D1N9A7_9FIRM</name>
<reference evidence="1" key="2">
    <citation type="journal article" date="2021" name="PeerJ">
        <title>Extensive microbial diversity within the chicken gut microbiome revealed by metagenomics and culture.</title>
        <authorList>
            <person name="Gilroy R."/>
            <person name="Ravi A."/>
            <person name="Getino M."/>
            <person name="Pursley I."/>
            <person name="Horton D.L."/>
            <person name="Alikhan N.F."/>
            <person name="Baker D."/>
            <person name="Gharbi K."/>
            <person name="Hall N."/>
            <person name="Watson M."/>
            <person name="Adriaenssens E.M."/>
            <person name="Foster-Nyarko E."/>
            <person name="Jarju S."/>
            <person name="Secka A."/>
            <person name="Antonio M."/>
            <person name="Oren A."/>
            <person name="Chaudhuri R.R."/>
            <person name="La Ragione R."/>
            <person name="Hildebrand F."/>
            <person name="Pallen M.J."/>
        </authorList>
    </citation>
    <scope>NUCLEOTIDE SEQUENCE</scope>
    <source>
        <strain evidence="1">10406</strain>
    </source>
</reference>
<protein>
    <submittedName>
        <fullName evidence="1">Uncharacterized protein</fullName>
    </submittedName>
</protein>
<gene>
    <name evidence="1" type="ORF">IAC73_02360</name>
</gene>
<evidence type="ECO:0000313" key="1">
    <source>
        <dbReference type="EMBL" id="HIU98670.1"/>
    </source>
</evidence>
<reference evidence="1" key="1">
    <citation type="submission" date="2020-10" db="EMBL/GenBank/DDBJ databases">
        <authorList>
            <person name="Gilroy R."/>
        </authorList>
    </citation>
    <scope>NUCLEOTIDE SEQUENCE</scope>
    <source>
        <strain evidence="1">10406</strain>
    </source>
</reference>
<comment type="caution">
    <text evidence="1">The sequence shown here is derived from an EMBL/GenBank/DDBJ whole genome shotgun (WGS) entry which is preliminary data.</text>
</comment>
<dbReference type="AlphaFoldDB" id="A0A9D1N9A7"/>
<proteinExistence type="predicted"/>
<organism evidence="1 2">
    <name type="scientific">Candidatus Limadaptatus stercoripullorum</name>
    <dbReference type="NCBI Taxonomy" id="2840846"/>
    <lineage>
        <taxon>Bacteria</taxon>
        <taxon>Bacillati</taxon>
        <taxon>Bacillota</taxon>
        <taxon>Clostridia</taxon>
        <taxon>Eubacteriales</taxon>
        <taxon>Candidatus Limadaptatus</taxon>
    </lineage>
</organism>
<dbReference type="EMBL" id="DVOE01000034">
    <property type="protein sequence ID" value="HIU98670.1"/>
    <property type="molecule type" value="Genomic_DNA"/>
</dbReference>
<dbReference type="Proteomes" id="UP000886857">
    <property type="component" value="Unassembled WGS sequence"/>
</dbReference>
<accession>A0A9D1N9A7</accession>